<keyword evidence="3" id="KW-0808">Transferase</keyword>
<dbReference type="InterPro" id="IPR004839">
    <property type="entry name" value="Aminotransferase_I/II_large"/>
</dbReference>
<keyword evidence="7" id="KW-1185">Reference proteome</keyword>
<dbReference type="InterPro" id="IPR015421">
    <property type="entry name" value="PyrdxlP-dep_Trfase_major"/>
</dbReference>
<dbReference type="PANTHER" id="PTHR43807:SF20">
    <property type="entry name" value="FI04487P"/>
    <property type="match status" value="1"/>
</dbReference>
<keyword evidence="2 6" id="KW-0032">Aminotransferase</keyword>
<evidence type="ECO:0000313" key="7">
    <source>
        <dbReference type="Proteomes" id="UP000605676"/>
    </source>
</evidence>
<organism evidence="6 7">
    <name type="scientific">Carboxylicivirga marina</name>
    <dbReference type="NCBI Taxonomy" id="2800988"/>
    <lineage>
        <taxon>Bacteria</taxon>
        <taxon>Pseudomonadati</taxon>
        <taxon>Bacteroidota</taxon>
        <taxon>Bacteroidia</taxon>
        <taxon>Marinilabiliales</taxon>
        <taxon>Marinilabiliaceae</taxon>
        <taxon>Carboxylicivirga</taxon>
    </lineage>
</organism>
<comment type="cofactor">
    <cofactor evidence="1">
        <name>pyridoxal 5'-phosphate</name>
        <dbReference type="ChEBI" id="CHEBI:597326"/>
    </cofactor>
</comment>
<evidence type="ECO:0000256" key="3">
    <source>
        <dbReference type="ARBA" id="ARBA00022679"/>
    </source>
</evidence>
<dbReference type="EMBL" id="JAENRR010000030">
    <property type="protein sequence ID" value="MBK3518240.1"/>
    <property type="molecule type" value="Genomic_DNA"/>
</dbReference>
<name>A0ABS1HKW0_9BACT</name>
<evidence type="ECO:0000259" key="5">
    <source>
        <dbReference type="Pfam" id="PF00155"/>
    </source>
</evidence>
<dbReference type="NCBIfam" id="NF006569">
    <property type="entry name" value="PRK09082.1"/>
    <property type="match status" value="1"/>
</dbReference>
<dbReference type="InterPro" id="IPR015424">
    <property type="entry name" value="PyrdxlP-dep_Trfase"/>
</dbReference>
<proteinExistence type="predicted"/>
<evidence type="ECO:0000313" key="6">
    <source>
        <dbReference type="EMBL" id="MBK3518240.1"/>
    </source>
</evidence>
<dbReference type="Gene3D" id="3.40.640.10">
    <property type="entry name" value="Type I PLP-dependent aspartate aminotransferase-like (Major domain)"/>
    <property type="match status" value="1"/>
</dbReference>
<dbReference type="InterPro" id="IPR015422">
    <property type="entry name" value="PyrdxlP-dep_Trfase_small"/>
</dbReference>
<dbReference type="PANTHER" id="PTHR43807">
    <property type="entry name" value="FI04487P"/>
    <property type="match status" value="1"/>
</dbReference>
<keyword evidence="4" id="KW-0663">Pyridoxal phosphate</keyword>
<dbReference type="SUPFAM" id="SSF53383">
    <property type="entry name" value="PLP-dependent transferases"/>
    <property type="match status" value="1"/>
</dbReference>
<dbReference type="InterPro" id="IPR051326">
    <property type="entry name" value="Kynurenine-oxoglutarate_AT"/>
</dbReference>
<dbReference type="RefSeq" id="WP_200465468.1">
    <property type="nucleotide sequence ID" value="NZ_JAENRR010000030.1"/>
</dbReference>
<accession>A0ABS1HKW0</accession>
<feature type="domain" description="Aminotransferase class I/classII large" evidence="5">
    <location>
        <begin position="28"/>
        <end position="377"/>
    </location>
</feature>
<evidence type="ECO:0000256" key="4">
    <source>
        <dbReference type="ARBA" id="ARBA00022898"/>
    </source>
</evidence>
<dbReference type="Pfam" id="PF00155">
    <property type="entry name" value="Aminotran_1_2"/>
    <property type="match status" value="1"/>
</dbReference>
<comment type="caution">
    <text evidence="6">The sequence shown here is derived from an EMBL/GenBank/DDBJ whole genome shotgun (WGS) entry which is preliminary data.</text>
</comment>
<evidence type="ECO:0000256" key="2">
    <source>
        <dbReference type="ARBA" id="ARBA00022576"/>
    </source>
</evidence>
<sequence length="380" mass="43565">MKINSKFHNLESSFLTKINPLISEFNAINLASGYTGFHCSPKLIELVQKHLQEGLNRFADSAGEIELRTKVSQKIQALYDKVYQPETEITITAGAAQGIYTAIAALVTEGDEVIIFEPANEYYVPAIEMNGGQVRTVPMTGKEYSIDWELVQQMISNKTRMIIINSPHAPTGWTMGEIDMLRLQKIINGTKIIILSEETFEHMLFDGNLHQSIACFPKLAERSVIISSFGETYHVTGWQIGYCAAPEEIMREFRQVHEAIIHSVNSPFQMAIADFLEYKDEYKKLNAFYQKKRDDFLRMMHGSKLKPLKCSGTFFQLFDYSQLSEEKDRDFVIRLIKEHNVATMPISAFIKERQQRHHIRINFAKPDEELEEAAKRLKGI</sequence>
<protein>
    <submittedName>
        <fullName evidence="6">Aminotransferase class I/II-fold pyridoxal phosphate-dependent enzyme</fullName>
    </submittedName>
</protein>
<gene>
    <name evidence="6" type="ORF">JIV24_12920</name>
</gene>
<dbReference type="Gene3D" id="3.90.1150.10">
    <property type="entry name" value="Aspartate Aminotransferase, domain 1"/>
    <property type="match status" value="1"/>
</dbReference>
<evidence type="ECO:0000256" key="1">
    <source>
        <dbReference type="ARBA" id="ARBA00001933"/>
    </source>
</evidence>
<dbReference type="Proteomes" id="UP000605676">
    <property type="component" value="Unassembled WGS sequence"/>
</dbReference>
<dbReference type="GO" id="GO:0008483">
    <property type="term" value="F:transaminase activity"/>
    <property type="evidence" value="ECO:0007669"/>
    <property type="project" value="UniProtKB-KW"/>
</dbReference>
<reference evidence="6 7" key="1">
    <citation type="submission" date="2021-01" db="EMBL/GenBank/DDBJ databases">
        <title>Carboxyliciviraga sp.nov., isolated from coastal sediments.</title>
        <authorList>
            <person name="Lu D."/>
            <person name="Zhang T."/>
        </authorList>
    </citation>
    <scope>NUCLEOTIDE SEQUENCE [LARGE SCALE GENOMIC DNA]</scope>
    <source>
        <strain evidence="6 7">N1Y132</strain>
    </source>
</reference>
<dbReference type="CDD" id="cd00609">
    <property type="entry name" value="AAT_like"/>
    <property type="match status" value="1"/>
</dbReference>